<dbReference type="Pfam" id="PF11674">
    <property type="entry name" value="DUF3270"/>
    <property type="match status" value="1"/>
</dbReference>
<feature type="transmembrane region" description="Helical" evidence="1">
    <location>
        <begin position="71"/>
        <end position="89"/>
    </location>
</feature>
<keyword evidence="1" id="KW-0472">Membrane</keyword>
<protein>
    <submittedName>
        <fullName evidence="2">Membrane protein</fullName>
    </submittedName>
</protein>
<dbReference type="OrthoDB" id="2223757at2"/>
<accession>A0A917AC40</accession>
<organism evidence="2 3">
    <name type="scientific">Streptococcus himalayensis</name>
    <dbReference type="NCBI Taxonomy" id="1888195"/>
    <lineage>
        <taxon>Bacteria</taxon>
        <taxon>Bacillati</taxon>
        <taxon>Bacillota</taxon>
        <taxon>Bacilli</taxon>
        <taxon>Lactobacillales</taxon>
        <taxon>Streptococcaceae</taxon>
        <taxon>Streptococcus</taxon>
    </lineage>
</organism>
<sequence>MNARRFQSPQEDYHYEYDDVKQEETSLYQEYAPEEELGPDLKELLFFVNIAIFCVLTALFSFFFLSLKFNAFLSFGAAMSVSLGILKTYQIIQERYKTQETTEEDL</sequence>
<keyword evidence="1" id="KW-1133">Transmembrane helix</keyword>
<keyword evidence="3" id="KW-1185">Reference proteome</keyword>
<dbReference type="EMBL" id="BMJN01000050">
    <property type="protein sequence ID" value="GGE37757.1"/>
    <property type="molecule type" value="Genomic_DNA"/>
</dbReference>
<reference evidence="2" key="1">
    <citation type="journal article" date="2014" name="Int. J. Syst. Evol. Microbiol.">
        <title>Complete genome sequence of Corynebacterium casei LMG S-19264T (=DSM 44701T), isolated from a smear-ripened cheese.</title>
        <authorList>
            <consortium name="US DOE Joint Genome Institute (JGI-PGF)"/>
            <person name="Walter F."/>
            <person name="Albersmeier A."/>
            <person name="Kalinowski J."/>
            <person name="Ruckert C."/>
        </authorList>
    </citation>
    <scope>NUCLEOTIDE SEQUENCE</scope>
    <source>
        <strain evidence="2">CGMCC 1.15533</strain>
    </source>
</reference>
<evidence type="ECO:0000256" key="1">
    <source>
        <dbReference type="SAM" id="Phobius"/>
    </source>
</evidence>
<feature type="transmembrane region" description="Helical" evidence="1">
    <location>
        <begin position="44"/>
        <end position="65"/>
    </location>
</feature>
<dbReference type="AlphaFoldDB" id="A0A917AC40"/>
<dbReference type="InterPro" id="IPR021688">
    <property type="entry name" value="DUF3270"/>
</dbReference>
<gene>
    <name evidence="2" type="ORF">GCM10011510_18880</name>
</gene>
<evidence type="ECO:0000313" key="3">
    <source>
        <dbReference type="Proteomes" id="UP000660801"/>
    </source>
</evidence>
<evidence type="ECO:0000313" key="2">
    <source>
        <dbReference type="EMBL" id="GGE37757.1"/>
    </source>
</evidence>
<keyword evidence="1" id="KW-0812">Transmembrane</keyword>
<name>A0A917AC40_9STRE</name>
<reference evidence="2" key="2">
    <citation type="submission" date="2020-09" db="EMBL/GenBank/DDBJ databases">
        <authorList>
            <person name="Sun Q."/>
            <person name="Zhou Y."/>
        </authorList>
    </citation>
    <scope>NUCLEOTIDE SEQUENCE</scope>
    <source>
        <strain evidence="2">CGMCC 1.15533</strain>
    </source>
</reference>
<proteinExistence type="predicted"/>
<dbReference type="Proteomes" id="UP000660801">
    <property type="component" value="Unassembled WGS sequence"/>
</dbReference>
<dbReference type="RefSeq" id="WP_068992059.1">
    <property type="nucleotide sequence ID" value="NZ_BMJN01000050.1"/>
</dbReference>
<comment type="caution">
    <text evidence="2">The sequence shown here is derived from an EMBL/GenBank/DDBJ whole genome shotgun (WGS) entry which is preliminary data.</text>
</comment>